<dbReference type="EMBL" id="LBWK01000001">
    <property type="protein sequence ID" value="KKR06267.1"/>
    <property type="molecule type" value="Genomic_DNA"/>
</dbReference>
<dbReference type="Proteomes" id="UP000034799">
    <property type="component" value="Unassembled WGS sequence"/>
</dbReference>
<name>A0A0G0QXC3_9BACT</name>
<evidence type="ECO:0000313" key="2">
    <source>
        <dbReference type="Proteomes" id="UP000034799"/>
    </source>
</evidence>
<accession>A0A0G0QXC3</accession>
<protein>
    <submittedName>
        <fullName evidence="1">Uncharacterized protein</fullName>
    </submittedName>
</protein>
<sequence>MVWDGDRYIIVHGIIEVEEESNYAVNRVYDESGMLFDQIYLDDTASFTFAKSDSEITTVSFLCKTLWLNSDTSENSPGVELNT</sequence>
<evidence type="ECO:0000313" key="1">
    <source>
        <dbReference type="EMBL" id="KKR06267.1"/>
    </source>
</evidence>
<gene>
    <name evidence="1" type="ORF">UT34_C0001G0307</name>
</gene>
<comment type="caution">
    <text evidence="1">The sequence shown here is derived from an EMBL/GenBank/DDBJ whole genome shotgun (WGS) entry which is preliminary data.</text>
</comment>
<proteinExistence type="predicted"/>
<organism evidence="1 2">
    <name type="scientific">candidate division WS6 bacterium GW2011_GWF2_39_15</name>
    <dbReference type="NCBI Taxonomy" id="1619100"/>
    <lineage>
        <taxon>Bacteria</taxon>
        <taxon>Candidatus Dojkabacteria</taxon>
    </lineage>
</organism>
<dbReference type="AlphaFoldDB" id="A0A0G0QXC3"/>
<reference evidence="1 2" key="1">
    <citation type="journal article" date="2015" name="Nature">
        <title>rRNA introns, odd ribosomes, and small enigmatic genomes across a large radiation of phyla.</title>
        <authorList>
            <person name="Brown C.T."/>
            <person name="Hug L.A."/>
            <person name="Thomas B.C."/>
            <person name="Sharon I."/>
            <person name="Castelle C.J."/>
            <person name="Singh A."/>
            <person name="Wilkins M.J."/>
            <person name="Williams K.H."/>
            <person name="Banfield J.F."/>
        </authorList>
    </citation>
    <scope>NUCLEOTIDE SEQUENCE [LARGE SCALE GENOMIC DNA]</scope>
</reference>